<feature type="transmembrane region" description="Helical" evidence="9">
    <location>
        <begin position="382"/>
        <end position="404"/>
    </location>
</feature>
<evidence type="ECO:0000256" key="7">
    <source>
        <dbReference type="ARBA" id="ARBA00023136"/>
    </source>
</evidence>
<proteinExistence type="inferred from homology"/>
<evidence type="ECO:0000256" key="8">
    <source>
        <dbReference type="RuleBase" id="RU362091"/>
    </source>
</evidence>
<comment type="similarity">
    <text evidence="2 8">Belongs to the sodium:solute symporter (SSF) (TC 2.A.21) family.</text>
</comment>
<dbReference type="InterPro" id="IPR001734">
    <property type="entry name" value="Na/solute_symporter"/>
</dbReference>
<evidence type="ECO:0000256" key="1">
    <source>
        <dbReference type="ARBA" id="ARBA00004141"/>
    </source>
</evidence>
<dbReference type="Pfam" id="PF00474">
    <property type="entry name" value="SSF"/>
    <property type="match status" value="1"/>
</dbReference>
<feature type="transmembrane region" description="Helical" evidence="9">
    <location>
        <begin position="156"/>
        <end position="176"/>
    </location>
</feature>
<dbReference type="GO" id="GO:0015606">
    <property type="term" value="F:spermidine transmembrane transporter activity"/>
    <property type="evidence" value="ECO:0007669"/>
    <property type="project" value="TreeGrafter"/>
</dbReference>
<feature type="transmembrane region" description="Helical" evidence="9">
    <location>
        <begin position="6"/>
        <end position="27"/>
    </location>
</feature>
<feature type="transmembrane region" description="Helical" evidence="9">
    <location>
        <begin position="312"/>
        <end position="345"/>
    </location>
</feature>
<keyword evidence="4 9" id="KW-0812">Transmembrane</keyword>
<keyword evidence="5" id="KW-0769">Symport</keyword>
<feature type="transmembrane region" description="Helical" evidence="9">
    <location>
        <begin position="268"/>
        <end position="292"/>
    </location>
</feature>
<keyword evidence="3" id="KW-0813">Transport</keyword>
<evidence type="ECO:0000313" key="10">
    <source>
        <dbReference type="EMBL" id="ART80481.1"/>
    </source>
</evidence>
<evidence type="ECO:0000256" key="6">
    <source>
        <dbReference type="ARBA" id="ARBA00022989"/>
    </source>
</evidence>
<feature type="transmembrane region" description="Helical" evidence="9">
    <location>
        <begin position="357"/>
        <end position="376"/>
    </location>
</feature>
<dbReference type="KEGG" id="ocm:CBP12_10300"/>
<evidence type="ECO:0000313" key="11">
    <source>
        <dbReference type="Proteomes" id="UP000243793"/>
    </source>
</evidence>
<protein>
    <submittedName>
        <fullName evidence="10">Sodium:solute symporter</fullName>
    </submittedName>
</protein>
<dbReference type="GO" id="GO:0005886">
    <property type="term" value="C:plasma membrane"/>
    <property type="evidence" value="ECO:0007669"/>
    <property type="project" value="TreeGrafter"/>
</dbReference>
<sequence>MLLSTTQALFWLCLFAAIFAIPGMLYARRQQDKIEDFVVARNSQNGMATMLTLLATTLGTWILFGPAEAATWGGIGAVTGYALGSLAPRFMMIPLGKRLRELIPEGHTLTEFVLHRYGKTMYGFVLVIMLFYMFISLTAGLTAIAKMVNLIAPVPLWTTATIVMVATLLYTLYGGLRVTIFTDRLQMIVILPFLLLLIMFGWFAVGGMGPTIAGLKEKAPELLNPFDLNGFKSGLTFFIAVVLTGLFSQGTWQRIFAAQNNRAIRNGFIVSGVMSFIFIFILGLFGLAFVGLDLPGDGSVAVFDVLLANVPMWFVIGLLPFGLALIMSSADSTISGISSMLVVDLRRMLPEVSANRLLGLSRWAIVLISIPVLVVASQGFSVLYLFLFADLLCCAAAFPVFFGFYSARYQAYNAVLSTAAGLVAGLWLFPAPAAEIEFLLESFLLASLVPVMVSGLFMMLPSRQVFDFSILSQRIRSLES</sequence>
<dbReference type="PANTHER" id="PTHR48086:SF10">
    <property type="entry name" value="AGR155CP"/>
    <property type="match status" value="1"/>
</dbReference>
<dbReference type="Proteomes" id="UP000243793">
    <property type="component" value="Chromosome"/>
</dbReference>
<dbReference type="InterPro" id="IPR038377">
    <property type="entry name" value="Na/Glc_symporter_sf"/>
</dbReference>
<dbReference type="RefSeq" id="WP_086964349.1">
    <property type="nucleotide sequence ID" value="NZ_CP021376.1"/>
</dbReference>
<dbReference type="Gene3D" id="1.20.1730.10">
    <property type="entry name" value="Sodium/glucose cotransporter"/>
    <property type="match status" value="1"/>
</dbReference>
<feature type="transmembrane region" description="Helical" evidence="9">
    <location>
        <begin position="47"/>
        <end position="64"/>
    </location>
</feature>
<feature type="transmembrane region" description="Helical" evidence="9">
    <location>
        <begin position="122"/>
        <end position="144"/>
    </location>
</feature>
<organism evidence="10 11">
    <name type="scientific">Oceanisphaera avium</name>
    <dbReference type="NCBI Taxonomy" id="1903694"/>
    <lineage>
        <taxon>Bacteria</taxon>
        <taxon>Pseudomonadati</taxon>
        <taxon>Pseudomonadota</taxon>
        <taxon>Gammaproteobacteria</taxon>
        <taxon>Aeromonadales</taxon>
        <taxon>Aeromonadaceae</taxon>
        <taxon>Oceanisphaera</taxon>
    </lineage>
</organism>
<feature type="transmembrane region" description="Helical" evidence="9">
    <location>
        <begin position="442"/>
        <end position="460"/>
    </location>
</feature>
<dbReference type="OrthoDB" id="9789704at2"/>
<dbReference type="EMBL" id="CP021376">
    <property type="protein sequence ID" value="ART80481.1"/>
    <property type="molecule type" value="Genomic_DNA"/>
</dbReference>
<keyword evidence="7 9" id="KW-0472">Membrane</keyword>
<evidence type="ECO:0000256" key="3">
    <source>
        <dbReference type="ARBA" id="ARBA00022448"/>
    </source>
</evidence>
<name>A0A1Y0CYS1_9GAMM</name>
<dbReference type="InterPro" id="IPR050277">
    <property type="entry name" value="Sodium:Solute_Symporter"/>
</dbReference>
<dbReference type="AlphaFoldDB" id="A0A1Y0CYS1"/>
<reference evidence="11" key="1">
    <citation type="submission" date="2017-05" db="EMBL/GenBank/DDBJ databases">
        <authorList>
            <person name="Sung H."/>
        </authorList>
    </citation>
    <scope>NUCLEOTIDE SEQUENCE [LARGE SCALE GENOMIC DNA]</scope>
    <source>
        <strain evidence="11">AMac2203</strain>
    </source>
</reference>
<feature type="transmembrane region" description="Helical" evidence="9">
    <location>
        <begin position="228"/>
        <end position="247"/>
    </location>
</feature>
<gene>
    <name evidence="10" type="ORF">CBP12_10300</name>
</gene>
<dbReference type="PANTHER" id="PTHR48086">
    <property type="entry name" value="SODIUM/PROLINE SYMPORTER-RELATED"/>
    <property type="match status" value="1"/>
</dbReference>
<evidence type="ECO:0000256" key="4">
    <source>
        <dbReference type="ARBA" id="ARBA00022692"/>
    </source>
</evidence>
<evidence type="ECO:0000256" key="5">
    <source>
        <dbReference type="ARBA" id="ARBA00022847"/>
    </source>
</evidence>
<evidence type="ECO:0000256" key="9">
    <source>
        <dbReference type="SAM" id="Phobius"/>
    </source>
</evidence>
<evidence type="ECO:0000256" key="2">
    <source>
        <dbReference type="ARBA" id="ARBA00006434"/>
    </source>
</evidence>
<accession>A0A1Y0CYS1</accession>
<keyword evidence="11" id="KW-1185">Reference proteome</keyword>
<comment type="subcellular location">
    <subcellularLocation>
        <location evidence="1">Membrane</location>
        <topology evidence="1">Multi-pass membrane protein</topology>
    </subcellularLocation>
</comment>
<feature type="transmembrane region" description="Helical" evidence="9">
    <location>
        <begin position="411"/>
        <end position="430"/>
    </location>
</feature>
<dbReference type="PROSITE" id="PS50283">
    <property type="entry name" value="NA_SOLUT_SYMP_3"/>
    <property type="match status" value="1"/>
</dbReference>
<feature type="transmembrane region" description="Helical" evidence="9">
    <location>
        <begin position="188"/>
        <end position="208"/>
    </location>
</feature>
<feature type="transmembrane region" description="Helical" evidence="9">
    <location>
        <begin position="70"/>
        <end position="90"/>
    </location>
</feature>
<dbReference type="GO" id="GO:0015293">
    <property type="term" value="F:symporter activity"/>
    <property type="evidence" value="ECO:0007669"/>
    <property type="project" value="UniProtKB-KW"/>
</dbReference>
<keyword evidence="6 9" id="KW-1133">Transmembrane helix</keyword>